<organism evidence="8 9">
    <name type="scientific">Roseibium aggregatum</name>
    <dbReference type="NCBI Taxonomy" id="187304"/>
    <lineage>
        <taxon>Bacteria</taxon>
        <taxon>Pseudomonadati</taxon>
        <taxon>Pseudomonadota</taxon>
        <taxon>Alphaproteobacteria</taxon>
        <taxon>Hyphomicrobiales</taxon>
        <taxon>Stappiaceae</taxon>
        <taxon>Roseibium</taxon>
    </lineage>
</organism>
<feature type="transmembrane region" description="Helical" evidence="7">
    <location>
        <begin position="170"/>
        <end position="189"/>
    </location>
</feature>
<dbReference type="Pfam" id="PF03547">
    <property type="entry name" value="Mem_trans"/>
    <property type="match status" value="1"/>
</dbReference>
<feature type="transmembrane region" description="Helical" evidence="7">
    <location>
        <begin position="128"/>
        <end position="149"/>
    </location>
</feature>
<evidence type="ECO:0000313" key="8">
    <source>
        <dbReference type="EMBL" id="MBD1548003.1"/>
    </source>
</evidence>
<keyword evidence="4 7" id="KW-0812">Transmembrane</keyword>
<gene>
    <name evidence="8" type="ORF">HK439_17180</name>
</gene>
<dbReference type="PANTHER" id="PTHR36838:SF3">
    <property type="entry name" value="TRANSPORTER AUXIN EFFLUX CARRIER EC FAMILY"/>
    <property type="match status" value="1"/>
</dbReference>
<evidence type="ECO:0000256" key="5">
    <source>
        <dbReference type="ARBA" id="ARBA00022989"/>
    </source>
</evidence>
<protein>
    <submittedName>
        <fullName evidence="8">Malonate transporter</fullName>
    </submittedName>
</protein>
<keyword evidence="2" id="KW-0813">Transport</keyword>
<evidence type="ECO:0000256" key="2">
    <source>
        <dbReference type="ARBA" id="ARBA00022448"/>
    </source>
</evidence>
<proteinExistence type="predicted"/>
<dbReference type="Proteomes" id="UP000598467">
    <property type="component" value="Unassembled WGS sequence"/>
</dbReference>
<feature type="transmembrane region" description="Helical" evidence="7">
    <location>
        <begin position="6"/>
        <end position="27"/>
    </location>
</feature>
<feature type="transmembrane region" description="Helical" evidence="7">
    <location>
        <begin position="227"/>
        <end position="249"/>
    </location>
</feature>
<evidence type="ECO:0000256" key="4">
    <source>
        <dbReference type="ARBA" id="ARBA00022692"/>
    </source>
</evidence>
<evidence type="ECO:0000256" key="1">
    <source>
        <dbReference type="ARBA" id="ARBA00004141"/>
    </source>
</evidence>
<feature type="transmembrane region" description="Helical" evidence="7">
    <location>
        <begin position="69"/>
        <end position="91"/>
    </location>
</feature>
<evidence type="ECO:0000256" key="6">
    <source>
        <dbReference type="ARBA" id="ARBA00023136"/>
    </source>
</evidence>
<dbReference type="GO" id="GO:0055085">
    <property type="term" value="P:transmembrane transport"/>
    <property type="evidence" value="ECO:0007669"/>
    <property type="project" value="InterPro"/>
</dbReference>
<dbReference type="RefSeq" id="WP_190292740.1">
    <property type="nucleotide sequence ID" value="NZ_JABFCZ010000019.1"/>
</dbReference>
<dbReference type="PANTHER" id="PTHR36838">
    <property type="entry name" value="AUXIN EFFLUX CARRIER FAMILY PROTEIN"/>
    <property type="match status" value="1"/>
</dbReference>
<reference evidence="8" key="1">
    <citation type="submission" date="2020-05" db="EMBL/GenBank/DDBJ databases">
        <title>Identification of trans-AT polyketide cluster in two marine bacteria, producers of a novel glutaramide-containing polyketide sesbanimide D and analogs.</title>
        <authorList>
            <person name="Kacar D."/>
            <person name="Rodriguez P."/>
            <person name="Canedo L."/>
            <person name="Gonzalez E."/>
            <person name="Galan B."/>
            <person name="De La Calle F."/>
            <person name="Garcia J.L."/>
        </authorList>
    </citation>
    <scope>NUCLEOTIDE SEQUENCE</scope>
    <source>
        <strain evidence="8">PHM038</strain>
    </source>
</reference>
<evidence type="ECO:0000313" key="9">
    <source>
        <dbReference type="Proteomes" id="UP000598467"/>
    </source>
</evidence>
<dbReference type="EMBL" id="JABFCZ010000019">
    <property type="protein sequence ID" value="MBD1548003.1"/>
    <property type="molecule type" value="Genomic_DNA"/>
</dbReference>
<keyword evidence="5 7" id="KW-1133">Transmembrane helix</keyword>
<comment type="caution">
    <text evidence="8">The sequence shown here is derived from an EMBL/GenBank/DDBJ whole genome shotgun (WGS) entry which is preliminary data.</text>
</comment>
<keyword evidence="6 7" id="KW-0472">Membrane</keyword>
<accession>A0A926S5Z3</accession>
<name>A0A926S5Z3_9HYPH</name>
<evidence type="ECO:0000256" key="7">
    <source>
        <dbReference type="SAM" id="Phobius"/>
    </source>
</evidence>
<feature type="transmembrane region" description="Helical" evidence="7">
    <location>
        <begin position="39"/>
        <end position="57"/>
    </location>
</feature>
<sequence>MSLILAALQTAILPVFAALALGLGLGWRGVLTRADATSINKFVILAALPALLFGLVARAPLAQFDLKIVLIYLLSEVLMYGLGFVVAWRFFKRPVLEALLIGMACCFANHVFFVFPIAQVAIGPNAALPVAAVMAVDAVVLYGTTILLLDVVSAGSGSLVRIAKQIGSNPLILSLAAGVLVNFSGLQLHEGLIRYVDFVGAATAPSALFALGVMLSAVSLKRIEGAVAMAALFKILVHPLVYSAIVLLAGGSDPVWQNSVLLVAAGPCGAMPFVLALRYGIDPTVIMKAILLSTVTSVFTLAFLL</sequence>
<dbReference type="AlphaFoldDB" id="A0A926S5Z3"/>
<keyword evidence="3" id="KW-1003">Cell membrane</keyword>
<feature type="transmembrane region" description="Helical" evidence="7">
    <location>
        <begin position="255"/>
        <end position="278"/>
    </location>
</feature>
<feature type="transmembrane region" description="Helical" evidence="7">
    <location>
        <begin position="98"/>
        <end position="122"/>
    </location>
</feature>
<comment type="subcellular location">
    <subcellularLocation>
        <location evidence="1">Membrane</location>
        <topology evidence="1">Multi-pass membrane protein</topology>
    </subcellularLocation>
</comment>
<dbReference type="GO" id="GO:0016020">
    <property type="term" value="C:membrane"/>
    <property type="evidence" value="ECO:0007669"/>
    <property type="project" value="UniProtKB-SubCell"/>
</dbReference>
<dbReference type="InterPro" id="IPR004776">
    <property type="entry name" value="Mem_transp_PIN-like"/>
</dbReference>
<feature type="transmembrane region" description="Helical" evidence="7">
    <location>
        <begin position="195"/>
        <end position="215"/>
    </location>
</feature>
<evidence type="ECO:0000256" key="3">
    <source>
        <dbReference type="ARBA" id="ARBA00022475"/>
    </source>
</evidence>